<dbReference type="PANTHER" id="PTHR33840:SF1">
    <property type="entry name" value="TLE1 PHOSPHOLIPASE DOMAIN-CONTAINING PROTEIN"/>
    <property type="match status" value="1"/>
</dbReference>
<dbReference type="RefSeq" id="WP_183962400.1">
    <property type="nucleotide sequence ID" value="NZ_BAABBZ010000012.1"/>
</dbReference>
<organism evidence="2 3">
    <name type="scientific">Sagittula marina</name>
    <dbReference type="NCBI Taxonomy" id="943940"/>
    <lineage>
        <taxon>Bacteria</taxon>
        <taxon>Pseudomonadati</taxon>
        <taxon>Pseudomonadota</taxon>
        <taxon>Alphaproteobacteria</taxon>
        <taxon>Rhodobacterales</taxon>
        <taxon>Roseobacteraceae</taxon>
        <taxon>Sagittula</taxon>
    </lineage>
</organism>
<evidence type="ECO:0000313" key="2">
    <source>
        <dbReference type="EMBL" id="MBB3983792.1"/>
    </source>
</evidence>
<dbReference type="Pfam" id="PF09994">
    <property type="entry name" value="T6SS_Tle1-like_cat"/>
    <property type="match status" value="1"/>
</dbReference>
<dbReference type="InterPro" id="IPR029058">
    <property type="entry name" value="AB_hydrolase_fold"/>
</dbReference>
<dbReference type="AlphaFoldDB" id="A0A7W6GQN3"/>
<keyword evidence="3" id="KW-1185">Reference proteome</keyword>
<protein>
    <submittedName>
        <fullName evidence="2">Uncharacterized protein (DUF2235 family)</fullName>
    </submittedName>
</protein>
<accession>A0A7W6GQN3</accession>
<name>A0A7W6GQN3_9RHOB</name>
<reference evidence="2 3" key="1">
    <citation type="submission" date="2020-08" db="EMBL/GenBank/DDBJ databases">
        <title>Genomic Encyclopedia of Type Strains, Phase IV (KMG-IV): sequencing the most valuable type-strain genomes for metagenomic binning, comparative biology and taxonomic classification.</title>
        <authorList>
            <person name="Goeker M."/>
        </authorList>
    </citation>
    <scope>NUCLEOTIDE SEQUENCE [LARGE SCALE GENOMIC DNA]</scope>
    <source>
        <strain evidence="2 3">DSM 102235</strain>
    </source>
</reference>
<dbReference type="PANTHER" id="PTHR33840">
    <property type="match status" value="1"/>
</dbReference>
<comment type="caution">
    <text evidence="2">The sequence shown here is derived from an EMBL/GenBank/DDBJ whole genome shotgun (WGS) entry which is preliminary data.</text>
</comment>
<gene>
    <name evidence="2" type="ORF">GGQ68_000103</name>
</gene>
<dbReference type="Proteomes" id="UP000541426">
    <property type="component" value="Unassembled WGS sequence"/>
</dbReference>
<proteinExistence type="predicted"/>
<sequence>MARDIVLLLDGTSNEICADRTNILRLYGTLKKSESQIVWYDPGVGTFGAENSWSELTRKAQELWGMATGWGLDSNVKEAYRFLVDTVQTDEDGERDRIWIFGFSRGAYTARVLAGFLHAFGLMEPRNLNLLNYAYRAYKRIGSTQGEDAFAEIGLFEKIIDPQRVTITFLGLFDTVSSVIESGRFLPRLRSHAFTKVNTSVVAVRHAVALSERRTMFRPQHWPEGQTYRKNVFNPNSDVPQDAREVWFRGVHGDVGGGYPEDESALGKLPLYWMIRESEELGLKYIPQTVNRIVMGHKYPSDDKQYTAPDPKAKEHDSMSKGWKLLEYIPRRKPAGSQRTAFRGWILPRSEPRNVPDGARIHASVLAAGPLPPQIPADHVIEPQHVWTPPTP</sequence>
<evidence type="ECO:0000313" key="3">
    <source>
        <dbReference type="Proteomes" id="UP000541426"/>
    </source>
</evidence>
<dbReference type="SUPFAM" id="SSF53474">
    <property type="entry name" value="alpha/beta-Hydrolases"/>
    <property type="match status" value="1"/>
</dbReference>
<feature type="domain" description="T6SS Phospholipase effector Tle1-like catalytic" evidence="1">
    <location>
        <begin position="3"/>
        <end position="277"/>
    </location>
</feature>
<evidence type="ECO:0000259" key="1">
    <source>
        <dbReference type="Pfam" id="PF09994"/>
    </source>
</evidence>
<dbReference type="InterPro" id="IPR018712">
    <property type="entry name" value="Tle1-like_cat"/>
</dbReference>
<dbReference type="EMBL" id="JACIEJ010000001">
    <property type="protein sequence ID" value="MBB3983792.1"/>
    <property type="molecule type" value="Genomic_DNA"/>
</dbReference>